<dbReference type="RefSeq" id="WP_179461491.1">
    <property type="nucleotide sequence ID" value="NZ_JACBZX010000001.1"/>
</dbReference>
<evidence type="ECO:0000259" key="2">
    <source>
        <dbReference type="PROSITE" id="PS51202"/>
    </source>
</evidence>
<evidence type="ECO:0000259" key="1">
    <source>
        <dbReference type="PROSITE" id="PS51201"/>
    </source>
</evidence>
<name>A0A852X558_9MICO</name>
<dbReference type="SUPFAM" id="SSF116726">
    <property type="entry name" value="TrkA C-terminal domain-like"/>
    <property type="match status" value="1"/>
</dbReference>
<dbReference type="SUPFAM" id="SSF51735">
    <property type="entry name" value="NAD(P)-binding Rossmann-fold domains"/>
    <property type="match status" value="1"/>
</dbReference>
<reference evidence="3 4" key="1">
    <citation type="submission" date="2020-07" db="EMBL/GenBank/DDBJ databases">
        <title>Sequencing the genomes of 1000 actinobacteria strains.</title>
        <authorList>
            <person name="Klenk H.-P."/>
        </authorList>
    </citation>
    <scope>NUCLEOTIDE SEQUENCE [LARGE SCALE GENOMIC DNA]</scope>
    <source>
        <strain evidence="3 4">DSM 24723</strain>
    </source>
</reference>
<dbReference type="InterPro" id="IPR003148">
    <property type="entry name" value="RCK_N"/>
</dbReference>
<dbReference type="Proteomes" id="UP000592181">
    <property type="component" value="Unassembled WGS sequence"/>
</dbReference>
<dbReference type="PANTHER" id="PTHR43833">
    <property type="entry name" value="POTASSIUM CHANNEL PROTEIN 2-RELATED-RELATED"/>
    <property type="match status" value="1"/>
</dbReference>
<dbReference type="Gene3D" id="3.40.50.720">
    <property type="entry name" value="NAD(P)-binding Rossmann-like Domain"/>
    <property type="match status" value="1"/>
</dbReference>
<accession>A0A852X558</accession>
<sequence>MRLHNEDVLVIGLGRFGGAVATELHRLGNRVTAVELDPELAESYLGRVGRIVQGDATTVQFMEEIRPSAFSGCVLAIGSSVEASVLAAVNLIDADAKKVWAKAVSPEHARILNRIGVHHILSPEIESGKRLAHLVGGKLMDYIEFDDDFAIVKMAPPKEAIGFTLDQSQIRSKYGVTIVGVKSPGQDFTYARPETKVHAGDLIIVSGPTSLIERMAARP</sequence>
<protein>
    <submittedName>
        <fullName evidence="3">Trk system potassium uptake protein TrkA</fullName>
    </submittedName>
</protein>
<organism evidence="3 4">
    <name type="scientific">Janibacter alkaliphilus</name>
    <dbReference type="NCBI Taxonomy" id="1069963"/>
    <lineage>
        <taxon>Bacteria</taxon>
        <taxon>Bacillati</taxon>
        <taxon>Actinomycetota</taxon>
        <taxon>Actinomycetes</taxon>
        <taxon>Micrococcales</taxon>
        <taxon>Intrasporangiaceae</taxon>
        <taxon>Janibacter</taxon>
    </lineage>
</organism>
<evidence type="ECO:0000313" key="4">
    <source>
        <dbReference type="Proteomes" id="UP000592181"/>
    </source>
</evidence>
<feature type="domain" description="RCK C-terminal" evidence="2">
    <location>
        <begin position="137"/>
        <end position="219"/>
    </location>
</feature>
<dbReference type="Gene3D" id="3.30.70.1450">
    <property type="entry name" value="Regulator of K+ conductance, C-terminal domain"/>
    <property type="match status" value="1"/>
</dbReference>
<dbReference type="EMBL" id="JACBZX010000001">
    <property type="protein sequence ID" value="NYG35903.1"/>
    <property type="molecule type" value="Genomic_DNA"/>
</dbReference>
<evidence type="ECO:0000313" key="3">
    <source>
        <dbReference type="EMBL" id="NYG35903.1"/>
    </source>
</evidence>
<gene>
    <name evidence="3" type="ORF">BJY28_000372</name>
</gene>
<dbReference type="InterPro" id="IPR036721">
    <property type="entry name" value="RCK_C_sf"/>
</dbReference>
<dbReference type="AlphaFoldDB" id="A0A852X558"/>
<feature type="domain" description="RCK N-terminal" evidence="1">
    <location>
        <begin position="5"/>
        <end position="127"/>
    </location>
</feature>
<dbReference type="PROSITE" id="PS51201">
    <property type="entry name" value="RCK_N"/>
    <property type="match status" value="1"/>
</dbReference>
<dbReference type="InterPro" id="IPR036291">
    <property type="entry name" value="NAD(P)-bd_dom_sf"/>
</dbReference>
<dbReference type="GO" id="GO:0006813">
    <property type="term" value="P:potassium ion transport"/>
    <property type="evidence" value="ECO:0007669"/>
    <property type="project" value="InterPro"/>
</dbReference>
<comment type="caution">
    <text evidence="3">The sequence shown here is derived from an EMBL/GenBank/DDBJ whole genome shotgun (WGS) entry which is preliminary data.</text>
</comment>
<proteinExistence type="predicted"/>
<dbReference type="PANTHER" id="PTHR43833:SF7">
    <property type="entry name" value="KTR SYSTEM POTASSIUM UPTAKE PROTEIN C"/>
    <property type="match status" value="1"/>
</dbReference>
<dbReference type="PROSITE" id="PS51202">
    <property type="entry name" value="RCK_C"/>
    <property type="match status" value="1"/>
</dbReference>
<dbReference type="GO" id="GO:0008324">
    <property type="term" value="F:monoatomic cation transmembrane transporter activity"/>
    <property type="evidence" value="ECO:0007669"/>
    <property type="project" value="InterPro"/>
</dbReference>
<dbReference type="Pfam" id="PF02254">
    <property type="entry name" value="TrkA_N"/>
    <property type="match status" value="1"/>
</dbReference>
<dbReference type="InterPro" id="IPR050721">
    <property type="entry name" value="Trk_Ktr_HKT_K-transport"/>
</dbReference>
<dbReference type="Pfam" id="PF02080">
    <property type="entry name" value="TrkA_C"/>
    <property type="match status" value="1"/>
</dbReference>
<keyword evidence="4" id="KW-1185">Reference proteome</keyword>
<dbReference type="InterPro" id="IPR006037">
    <property type="entry name" value="RCK_C"/>
</dbReference>